<keyword evidence="4" id="KW-1133">Transmembrane helix</keyword>
<dbReference type="InterPro" id="IPR012338">
    <property type="entry name" value="Beta-lactam/transpept-like"/>
</dbReference>
<dbReference type="AlphaFoldDB" id="A0A2A2WQK2"/>
<comment type="caution">
    <text evidence="5">The sequence shown here is derived from an EMBL/GenBank/DDBJ whole genome shotgun (WGS) entry which is preliminary data.</text>
</comment>
<name>A0A2A2WQK2_9ACTN</name>
<proteinExistence type="inferred from homology"/>
<dbReference type="GO" id="GO:0004185">
    <property type="term" value="F:serine-type carboxypeptidase activity"/>
    <property type="evidence" value="ECO:0007669"/>
    <property type="project" value="InterPro"/>
</dbReference>
<keyword evidence="4" id="KW-0472">Membrane</keyword>
<keyword evidence="6" id="KW-1185">Reference proteome</keyword>
<keyword evidence="4" id="KW-0812">Transmembrane</keyword>
<dbReference type="PANTHER" id="PTHR30023:SF0">
    <property type="entry name" value="PENICILLIN-SENSITIVE CARBOXYPEPTIDASE A"/>
    <property type="match status" value="1"/>
</dbReference>
<reference evidence="6" key="1">
    <citation type="submission" date="2017-09" db="EMBL/GenBank/DDBJ databases">
        <authorList>
            <person name="Zhang Y."/>
            <person name="Huang X."/>
            <person name="Liu J."/>
            <person name="Lu L."/>
            <person name="Peng K."/>
        </authorList>
    </citation>
    <scope>NUCLEOTIDE SEQUENCE [LARGE SCALE GENOMIC DNA]</scope>
    <source>
        <strain evidence="6">S-XJ-1</strain>
    </source>
</reference>
<keyword evidence="5" id="KW-0121">Carboxypeptidase</keyword>
<dbReference type="PRINTS" id="PR00922">
    <property type="entry name" value="DADACBPTASE3"/>
</dbReference>
<accession>A0A2A2WQK2</accession>
<dbReference type="OrthoDB" id="56883at2"/>
<evidence type="ECO:0000256" key="2">
    <source>
        <dbReference type="ARBA" id="ARBA00022801"/>
    </source>
</evidence>
<evidence type="ECO:0000313" key="6">
    <source>
        <dbReference type="Proteomes" id="UP000218810"/>
    </source>
</evidence>
<gene>
    <name evidence="5" type="primary">dacB</name>
    <name evidence="5" type="ORF">CEY15_07745</name>
</gene>
<feature type="region of interest" description="Disordered" evidence="3">
    <location>
        <begin position="47"/>
        <end position="75"/>
    </location>
</feature>
<evidence type="ECO:0000256" key="3">
    <source>
        <dbReference type="SAM" id="MobiDB-lite"/>
    </source>
</evidence>
<protein>
    <submittedName>
        <fullName evidence="5">D-alanyl-D-alanine carboxypeptidase/D-alanyl-D-alanine-endopeptidase</fullName>
    </submittedName>
</protein>
<keyword evidence="5" id="KW-0645">Protease</keyword>
<dbReference type="RefSeq" id="WP_095717949.1">
    <property type="nucleotide sequence ID" value="NZ_NTGA01000014.1"/>
</dbReference>
<dbReference type="Gene3D" id="3.40.710.10">
    <property type="entry name" value="DD-peptidase/beta-lactamase superfamily"/>
    <property type="match status" value="2"/>
</dbReference>
<comment type="similarity">
    <text evidence="1">Belongs to the peptidase S13 family.</text>
</comment>
<feature type="transmembrane region" description="Helical" evidence="4">
    <location>
        <begin position="12"/>
        <end position="36"/>
    </location>
</feature>
<evidence type="ECO:0000256" key="4">
    <source>
        <dbReference type="SAM" id="Phobius"/>
    </source>
</evidence>
<sequence length="464" mass="47293">MTERGVWRGRGPVWRIGVVLVTVTLLVAGLVAAALLTDVERELGVGRGGSASAGPPPSPGLLAAGDDSPTPDPGALEQILGPLASEPAVGDLTASVVDDATGQVLWERRPRDARVPASTVKLLTAVAALTRLPADARVDTVLARGTRPDTLVVIPGGDPTMSGSAEPGPLFPGAATIAQAAGVVRTAGQTPARIVVAPGPYTGPRLGPGWSPVDIAGGNIAPVQAWMLDAGRLDPADEYSPRTSEPTLEAGRALARELGVDPAEVSVSEEPVETTEEFGRVSSAPLTERVRSMLVHSDNVLAETVCREVALSRNPDQAAGFSAGTAAVVDTLAERGLDMSGVRLDDCSGMSAGNRISAAALTDVLRTAAAPDATREMRDLLDALPIAAGSGTLVDRFDGPSAAGAGWVRAKTGTLRETSALAGTVTSADGRTMSFALLASGTDAALARPVLDRIAAELRSCGCR</sequence>
<evidence type="ECO:0000313" key="5">
    <source>
        <dbReference type="EMBL" id="PAY23468.1"/>
    </source>
</evidence>
<keyword evidence="2" id="KW-0378">Hydrolase</keyword>
<dbReference type="EMBL" id="NTGA01000014">
    <property type="protein sequence ID" value="PAY23468.1"/>
    <property type="molecule type" value="Genomic_DNA"/>
</dbReference>
<dbReference type="NCBIfam" id="TIGR00666">
    <property type="entry name" value="PBP4"/>
    <property type="match status" value="1"/>
</dbReference>
<evidence type="ECO:0000256" key="1">
    <source>
        <dbReference type="ARBA" id="ARBA00006096"/>
    </source>
</evidence>
<dbReference type="GO" id="GO:0006508">
    <property type="term" value="P:proteolysis"/>
    <property type="evidence" value="ECO:0007669"/>
    <property type="project" value="InterPro"/>
</dbReference>
<dbReference type="Pfam" id="PF02113">
    <property type="entry name" value="Peptidase_S13"/>
    <property type="match status" value="2"/>
</dbReference>
<dbReference type="InterPro" id="IPR000667">
    <property type="entry name" value="Peptidase_S13"/>
</dbReference>
<dbReference type="Proteomes" id="UP000218810">
    <property type="component" value="Unassembled WGS sequence"/>
</dbReference>
<dbReference type="GO" id="GO:0000270">
    <property type="term" value="P:peptidoglycan metabolic process"/>
    <property type="evidence" value="ECO:0007669"/>
    <property type="project" value="TreeGrafter"/>
</dbReference>
<organism evidence="5 6">
    <name type="scientific">Dietzia natronolimnaea</name>
    <dbReference type="NCBI Taxonomy" id="161920"/>
    <lineage>
        <taxon>Bacteria</taxon>
        <taxon>Bacillati</taxon>
        <taxon>Actinomycetota</taxon>
        <taxon>Actinomycetes</taxon>
        <taxon>Mycobacteriales</taxon>
        <taxon>Dietziaceae</taxon>
        <taxon>Dietzia</taxon>
    </lineage>
</organism>
<dbReference type="SUPFAM" id="SSF56601">
    <property type="entry name" value="beta-lactamase/transpeptidase-like"/>
    <property type="match status" value="1"/>
</dbReference>
<dbReference type="PANTHER" id="PTHR30023">
    <property type="entry name" value="D-ALANYL-D-ALANINE CARBOXYPEPTIDASE"/>
    <property type="match status" value="1"/>
</dbReference>